<dbReference type="AlphaFoldDB" id="A0A378J4D8"/>
<sequence length="145" mass="16504">MLINLKSEAAKAGPQNVKIELQERLPAYVAAPCVLDCQFKVSAEKNYYLITMDVDSIVSVICQRCLGEFHHHYINQTTLAVCDSDEVAEKLMELYECVVSTNGQLELEELLTDELHLYVPESHLDIENCDQEINRFIQVDNIIKS</sequence>
<evidence type="ECO:0000313" key="1">
    <source>
        <dbReference type="EMBL" id="STX42495.1"/>
    </source>
</evidence>
<name>A0A378J4D8_9GAMM</name>
<organism evidence="1 2">
    <name type="scientific">Legionella donaldsonii</name>
    <dbReference type="NCBI Taxonomy" id="45060"/>
    <lineage>
        <taxon>Bacteria</taxon>
        <taxon>Pseudomonadati</taxon>
        <taxon>Pseudomonadota</taxon>
        <taxon>Gammaproteobacteria</taxon>
        <taxon>Legionellales</taxon>
        <taxon>Legionellaceae</taxon>
        <taxon>Legionella</taxon>
    </lineage>
</organism>
<dbReference type="Proteomes" id="UP000254677">
    <property type="component" value="Unassembled WGS sequence"/>
</dbReference>
<accession>A0A378J4D8</accession>
<evidence type="ECO:0000313" key="2">
    <source>
        <dbReference type="Proteomes" id="UP000254677"/>
    </source>
</evidence>
<dbReference type="OrthoDB" id="9786771at2"/>
<protein>
    <submittedName>
        <fullName evidence="1">Metal-binding, possibly nucleic acid-binding protein</fullName>
    </submittedName>
</protein>
<dbReference type="EMBL" id="UGOA01000001">
    <property type="protein sequence ID" value="STX42495.1"/>
    <property type="molecule type" value="Genomic_DNA"/>
</dbReference>
<proteinExistence type="predicted"/>
<dbReference type="RefSeq" id="WP_115221314.1">
    <property type="nucleotide sequence ID" value="NZ_CAXYJE010000003.1"/>
</dbReference>
<gene>
    <name evidence="1" type="ORF">NCTC13292_01609</name>
</gene>
<reference evidence="1 2" key="1">
    <citation type="submission" date="2018-06" db="EMBL/GenBank/DDBJ databases">
        <authorList>
            <consortium name="Pathogen Informatics"/>
            <person name="Doyle S."/>
        </authorList>
    </citation>
    <scope>NUCLEOTIDE SEQUENCE [LARGE SCALE GENOMIC DNA]</scope>
    <source>
        <strain evidence="1 2">NCTC13292</strain>
    </source>
</reference>
<keyword evidence="2" id="KW-1185">Reference proteome</keyword>